<dbReference type="GO" id="GO:0005789">
    <property type="term" value="C:endoplasmic reticulum membrane"/>
    <property type="evidence" value="ECO:0007669"/>
    <property type="project" value="UniProtKB-SubCell"/>
</dbReference>
<feature type="transmembrane region" description="Helical" evidence="8">
    <location>
        <begin position="198"/>
        <end position="219"/>
    </location>
</feature>
<dbReference type="InParanoid" id="A0A024G0A3"/>
<keyword evidence="6 8" id="KW-1133">Transmembrane helix</keyword>
<evidence type="ECO:0000256" key="7">
    <source>
        <dbReference type="ARBA" id="ARBA00023136"/>
    </source>
</evidence>
<comment type="subcellular location">
    <subcellularLocation>
        <location evidence="1">Endoplasmic reticulum membrane</location>
        <topology evidence="1">Multi-pass membrane protein</topology>
    </subcellularLocation>
</comment>
<dbReference type="EMBL" id="CAIX01000005">
    <property type="protein sequence ID" value="CCI40082.1"/>
    <property type="molecule type" value="Genomic_DNA"/>
</dbReference>
<dbReference type="Proteomes" id="UP000053237">
    <property type="component" value="Unassembled WGS sequence"/>
</dbReference>
<dbReference type="STRING" id="65357.A0A024G0A3"/>
<sequence length="241" mass="27164">MSSILLVQALLPLPLLIYLPRLLYGTSLEQNLARALPCAVLSVLILMIFCAWKLSHTAFMFSKSNNSRDFLQSFFRHGVFGLTIGGIVWFVVVVLFGAPLYQLLDRSLLLSLLLAAFTTFPLSIHFGPNVSMWIQIVLNLGWKDKMYTLTTWNKASKKEKYQIFLQAYSTASCVGAVVGTYVGAFPIPLDWDRPWQQWPLTCVYGCLVGNSMGMLGLWIHLQTHKAQFQDVLRNGQAARIE</sequence>
<dbReference type="OrthoDB" id="17366at2759"/>
<dbReference type="GO" id="GO:0006506">
    <property type="term" value="P:GPI anchor biosynthetic process"/>
    <property type="evidence" value="ECO:0007669"/>
    <property type="project" value="UniProtKB-UniPathway"/>
</dbReference>
<keyword evidence="10" id="KW-1185">Reference proteome</keyword>
<evidence type="ECO:0000256" key="8">
    <source>
        <dbReference type="SAM" id="Phobius"/>
    </source>
</evidence>
<evidence type="ECO:0000256" key="5">
    <source>
        <dbReference type="ARBA" id="ARBA00022824"/>
    </source>
</evidence>
<comment type="caution">
    <text evidence="9">The sequence shown here is derived from an EMBL/GenBank/DDBJ whole genome shotgun (WGS) entry which is preliminary data.</text>
</comment>
<evidence type="ECO:0000256" key="6">
    <source>
        <dbReference type="ARBA" id="ARBA00022989"/>
    </source>
</evidence>
<keyword evidence="7 8" id="KW-0472">Membrane</keyword>
<comment type="pathway">
    <text evidence="2">Glycolipid biosynthesis; glycosylphosphatidylinositol-anchor biosynthesis.</text>
</comment>
<dbReference type="InterPro" id="IPR009580">
    <property type="entry name" value="GPI_biosynthesis_protein_Pig-F"/>
</dbReference>
<keyword evidence="3" id="KW-0337">GPI-anchor biosynthesis</keyword>
<gene>
    <name evidence="9" type="ORF">BN9_008660</name>
</gene>
<keyword evidence="4 8" id="KW-0812">Transmembrane</keyword>
<evidence type="ECO:0000256" key="1">
    <source>
        <dbReference type="ARBA" id="ARBA00004477"/>
    </source>
</evidence>
<dbReference type="UniPathway" id="UPA00196"/>
<keyword evidence="5" id="KW-0256">Endoplasmic reticulum</keyword>
<feature type="transmembrane region" description="Helical" evidence="8">
    <location>
        <begin position="109"/>
        <end position="142"/>
    </location>
</feature>
<evidence type="ECO:0000313" key="9">
    <source>
        <dbReference type="EMBL" id="CCI40082.1"/>
    </source>
</evidence>
<reference evidence="9 10" key="1">
    <citation type="submission" date="2012-05" db="EMBL/GenBank/DDBJ databases">
        <title>Recombination and specialization in a pathogen metapopulation.</title>
        <authorList>
            <person name="Gardiner A."/>
            <person name="Kemen E."/>
            <person name="Schultz-Larsen T."/>
            <person name="MacLean D."/>
            <person name="Van Oosterhout C."/>
            <person name="Jones J.D.G."/>
        </authorList>
    </citation>
    <scope>NUCLEOTIDE SEQUENCE [LARGE SCALE GENOMIC DNA]</scope>
    <source>
        <strain evidence="9 10">Ac Nc2</strain>
    </source>
</reference>
<evidence type="ECO:0000313" key="10">
    <source>
        <dbReference type="Proteomes" id="UP000053237"/>
    </source>
</evidence>
<protein>
    <submittedName>
        <fullName evidence="9">Uncharacterized protein</fullName>
    </submittedName>
</protein>
<feature type="transmembrane region" description="Helical" evidence="8">
    <location>
        <begin position="35"/>
        <end position="54"/>
    </location>
</feature>
<name>A0A024G0A3_9STRA</name>
<dbReference type="Pfam" id="PF06699">
    <property type="entry name" value="PIG-F"/>
    <property type="match status" value="1"/>
</dbReference>
<feature type="transmembrane region" description="Helical" evidence="8">
    <location>
        <begin position="74"/>
        <end position="97"/>
    </location>
</feature>
<evidence type="ECO:0000256" key="4">
    <source>
        <dbReference type="ARBA" id="ARBA00022692"/>
    </source>
</evidence>
<proteinExistence type="predicted"/>
<evidence type="ECO:0000256" key="2">
    <source>
        <dbReference type="ARBA" id="ARBA00004687"/>
    </source>
</evidence>
<evidence type="ECO:0000256" key="3">
    <source>
        <dbReference type="ARBA" id="ARBA00022502"/>
    </source>
</evidence>
<accession>A0A024G0A3</accession>
<dbReference type="AlphaFoldDB" id="A0A024G0A3"/>
<feature type="transmembrane region" description="Helical" evidence="8">
    <location>
        <begin position="163"/>
        <end position="186"/>
    </location>
</feature>
<organism evidence="9 10">
    <name type="scientific">Albugo candida</name>
    <dbReference type="NCBI Taxonomy" id="65357"/>
    <lineage>
        <taxon>Eukaryota</taxon>
        <taxon>Sar</taxon>
        <taxon>Stramenopiles</taxon>
        <taxon>Oomycota</taxon>
        <taxon>Peronosporomycetes</taxon>
        <taxon>Albuginales</taxon>
        <taxon>Albuginaceae</taxon>
        <taxon>Albugo</taxon>
    </lineage>
</organism>